<gene>
    <name evidence="5" type="ORF">SAMN04487949_2912</name>
</gene>
<reference evidence="6" key="1">
    <citation type="submission" date="2016-10" db="EMBL/GenBank/DDBJ databases">
        <authorList>
            <person name="Varghese N."/>
            <person name="Submissions S."/>
        </authorList>
    </citation>
    <scope>NUCLEOTIDE SEQUENCE [LARGE SCALE GENOMIC DNA]</scope>
    <source>
        <strain evidence="6">CGMCC 1.10119</strain>
    </source>
</reference>
<evidence type="ECO:0000259" key="3">
    <source>
        <dbReference type="Pfam" id="PF26590"/>
    </source>
</evidence>
<evidence type="ECO:0000313" key="6">
    <source>
        <dbReference type="Proteomes" id="UP000199451"/>
    </source>
</evidence>
<dbReference type="STRING" id="660521.SAMN04487949_2912"/>
<dbReference type="Proteomes" id="UP000199451">
    <property type="component" value="Unassembled WGS sequence"/>
</dbReference>
<feature type="domain" description="DUF8186" evidence="4">
    <location>
        <begin position="402"/>
        <end position="501"/>
    </location>
</feature>
<keyword evidence="1" id="KW-0812">Transmembrane</keyword>
<organism evidence="5 6">
    <name type="scientific">Halogranum gelatinilyticum</name>
    <dbReference type="NCBI Taxonomy" id="660521"/>
    <lineage>
        <taxon>Archaea</taxon>
        <taxon>Methanobacteriati</taxon>
        <taxon>Methanobacteriota</taxon>
        <taxon>Stenosarchaea group</taxon>
        <taxon>Halobacteria</taxon>
        <taxon>Halobacteriales</taxon>
        <taxon>Haloferacaceae</taxon>
    </lineage>
</organism>
<evidence type="ECO:0000256" key="1">
    <source>
        <dbReference type="SAM" id="Phobius"/>
    </source>
</evidence>
<dbReference type="InterPro" id="IPR058499">
    <property type="entry name" value="DUF8186"/>
</dbReference>
<dbReference type="AlphaFoldDB" id="A0A1G9XAW0"/>
<protein>
    <recommendedName>
        <fullName evidence="7">Secreted glycoprotein</fullName>
    </recommendedName>
</protein>
<dbReference type="EMBL" id="FNHL01000004">
    <property type="protein sequence ID" value="SDM93807.1"/>
    <property type="molecule type" value="Genomic_DNA"/>
</dbReference>
<evidence type="ECO:0000259" key="2">
    <source>
        <dbReference type="Pfam" id="PF26589"/>
    </source>
</evidence>
<dbReference type="InterPro" id="IPR058910">
    <property type="entry name" value="DUF8186_M"/>
</dbReference>
<dbReference type="Pfam" id="PF26591">
    <property type="entry name" value="DUF8186_C"/>
    <property type="match status" value="1"/>
</dbReference>
<evidence type="ECO:0008006" key="7">
    <source>
        <dbReference type="Google" id="ProtNLM"/>
    </source>
</evidence>
<dbReference type="Pfam" id="PF26590">
    <property type="entry name" value="DUF8186_M"/>
    <property type="match status" value="1"/>
</dbReference>
<keyword evidence="1" id="KW-0472">Membrane</keyword>
<sequence length="547" mass="59461">MSACRSLAAGVFAVCVVVSLWAGVVVGNNASGEDNGLSQNESATVWSRDADTGVPENSQTGVEAVAAATDISFKRPPATAATWTRNDFTDLRPGGVRESVYPPHADTRNGTYIADAHATTFAVQPSTRAHIASGETPLYIAPNGTVRGLVDYRIRETMGNQSLSVVSHEVTAVRVLREGRVIDEVSDTQTPTLTYGELSGGPTTLTLEADIRVRVETTGGNESVETLTISDSQSVTVYDLDAVGSAATYPNGKTEIAVFQPLPWQGYVLDGMSDHRVRGVWRFYTARNPQWDRVVRANAGGTTVEHSDAHPVYVHAYPSRIGPRTQPVRDGPTLQRVWGIERRGAEETLGENISVEVVDGTYKTSYGVAVRTSSGSLDDVRVIGIVRGVTARVAESTNRTRIRESNLSVRVVEQDASEATVRIELYHDVGDPIVLADPERGSQPIRFDDRDGYITIAGQRVETNSSGVATVTLSQPGVYTVRYHPESWLTAEPAYASSTETIRWHPLSTRSGWWHLALTVSWNLIPFAVVYAAGRAFLNIFDIQRFL</sequence>
<name>A0A1G9XAW0_9EURY</name>
<dbReference type="Pfam" id="PF26589">
    <property type="entry name" value="DUF8186"/>
    <property type="match status" value="1"/>
</dbReference>
<dbReference type="InterPro" id="IPR058911">
    <property type="entry name" value="DUF8186_C"/>
</dbReference>
<feature type="domain" description="DUF8186" evidence="3">
    <location>
        <begin position="243"/>
        <end position="393"/>
    </location>
</feature>
<evidence type="ECO:0000313" key="5">
    <source>
        <dbReference type="EMBL" id="SDM93807.1"/>
    </source>
</evidence>
<accession>A0A1G9XAW0</accession>
<keyword evidence="6" id="KW-1185">Reference proteome</keyword>
<feature type="domain" description="DUF8186" evidence="2">
    <location>
        <begin position="90"/>
        <end position="238"/>
    </location>
</feature>
<proteinExistence type="predicted"/>
<feature type="transmembrane region" description="Helical" evidence="1">
    <location>
        <begin position="513"/>
        <end position="538"/>
    </location>
</feature>
<evidence type="ECO:0000259" key="4">
    <source>
        <dbReference type="Pfam" id="PF26591"/>
    </source>
</evidence>
<keyword evidence="1" id="KW-1133">Transmembrane helix</keyword>